<keyword evidence="3" id="KW-1185">Reference proteome</keyword>
<accession>A0AA36DIC0</accession>
<feature type="non-terminal residue" evidence="2">
    <location>
        <position position="167"/>
    </location>
</feature>
<proteinExistence type="predicted"/>
<protein>
    <submittedName>
        <fullName evidence="2">Uncharacterized protein</fullName>
    </submittedName>
</protein>
<sequence>MRPEKKTPRGKTPASAIKKSSARPVKKLPHAPRALRKSSTPSSERSLSRPREITATPTGRINTKSLRIDPASPMDIGNTPKRGCRLARTNNNSRSATPESMTPKRGRKQTASGMKAVERLLQASKRKSSRSSKKAVRRITRSEQSHDLVAFMKKMDIGGNKAKEQKP</sequence>
<gene>
    <name evidence="2" type="ORF">MSPICULIGERA_LOCUS25715</name>
</gene>
<evidence type="ECO:0000313" key="3">
    <source>
        <dbReference type="Proteomes" id="UP001177023"/>
    </source>
</evidence>
<organism evidence="2 3">
    <name type="scientific">Mesorhabditis spiculigera</name>
    <dbReference type="NCBI Taxonomy" id="96644"/>
    <lineage>
        <taxon>Eukaryota</taxon>
        <taxon>Metazoa</taxon>
        <taxon>Ecdysozoa</taxon>
        <taxon>Nematoda</taxon>
        <taxon>Chromadorea</taxon>
        <taxon>Rhabditida</taxon>
        <taxon>Rhabditina</taxon>
        <taxon>Rhabditomorpha</taxon>
        <taxon>Rhabditoidea</taxon>
        <taxon>Rhabditidae</taxon>
        <taxon>Mesorhabditinae</taxon>
        <taxon>Mesorhabditis</taxon>
    </lineage>
</organism>
<reference evidence="2" key="1">
    <citation type="submission" date="2023-06" db="EMBL/GenBank/DDBJ databases">
        <authorList>
            <person name="Delattre M."/>
        </authorList>
    </citation>
    <scope>NUCLEOTIDE SEQUENCE</scope>
    <source>
        <strain evidence="2">AF72</strain>
    </source>
</reference>
<dbReference type="EMBL" id="CATQJA010002710">
    <property type="protein sequence ID" value="CAJ0587760.1"/>
    <property type="molecule type" value="Genomic_DNA"/>
</dbReference>
<dbReference type="Proteomes" id="UP001177023">
    <property type="component" value="Unassembled WGS sequence"/>
</dbReference>
<feature type="compositionally biased region" description="Polar residues" evidence="1">
    <location>
        <begin position="55"/>
        <end position="65"/>
    </location>
</feature>
<evidence type="ECO:0000313" key="2">
    <source>
        <dbReference type="EMBL" id="CAJ0587760.1"/>
    </source>
</evidence>
<feature type="compositionally biased region" description="Basic residues" evidence="1">
    <location>
        <begin position="124"/>
        <end position="139"/>
    </location>
</feature>
<evidence type="ECO:0000256" key="1">
    <source>
        <dbReference type="SAM" id="MobiDB-lite"/>
    </source>
</evidence>
<dbReference type="AlphaFoldDB" id="A0AA36DIC0"/>
<comment type="caution">
    <text evidence="2">The sequence shown here is derived from an EMBL/GenBank/DDBJ whole genome shotgun (WGS) entry which is preliminary data.</text>
</comment>
<feature type="compositionally biased region" description="Basic residues" evidence="1">
    <location>
        <begin position="20"/>
        <end position="36"/>
    </location>
</feature>
<feature type="compositionally biased region" description="Polar residues" evidence="1">
    <location>
        <begin position="88"/>
        <end position="100"/>
    </location>
</feature>
<feature type="compositionally biased region" description="Basic and acidic residues" evidence="1">
    <location>
        <begin position="153"/>
        <end position="167"/>
    </location>
</feature>
<name>A0AA36DIC0_9BILA</name>
<feature type="region of interest" description="Disordered" evidence="1">
    <location>
        <begin position="1"/>
        <end position="167"/>
    </location>
</feature>